<dbReference type="AlphaFoldDB" id="A0A0B5D8F9"/>
<dbReference type="Proteomes" id="UP000031524">
    <property type="component" value="Chromosome"/>
</dbReference>
<reference evidence="2 3" key="1">
    <citation type="submission" date="2013-04" db="EMBL/GenBank/DDBJ databases">
        <title>Complete genome sequence of Corynebacterium humireducens DSM 45392(T), isolated from a wastewater-fed microbial fuel cell.</title>
        <authorList>
            <person name="Ruckert C."/>
            <person name="Albersmeier A."/>
            <person name="Kalinowski J."/>
        </authorList>
    </citation>
    <scope>NUCLEOTIDE SEQUENCE [LARGE SCALE GENOMIC DNA]</scope>
    <source>
        <strain evidence="3">MFC-5</strain>
    </source>
</reference>
<sequence>MTVRGVLGAGEYSVTLREAWSGRVLWQTTDQTQQTVTWRRERNATTQATVVALMRPDVAHRLEPWVHLMSVYRNDLLVWHGVVMTTRVSGTRAEITAADGSVLFSRRRVPHNRTWAQHDATQVMRTMVEDACGYADVTGLVEAITARESRLWVTAGWTAAECMLSDVVAHLEELGLVWCVNAGRLLIGPVAAEYTTAQVTDHHVDGQITVVKDGSEVVTDALVVGKGVWGQYTVGSTPVGLVQSIEKADGLVRAEECEQQAERVVRDAKVAPRRVEVPSGSRLLPTAPVTIEELVPGVRVPVSTRQTGVVIGSVMQITEVEVTADASGEEVSVTFSEVNASDVVAELPDPADLDWRSPYEKELAASQHTGTGSGAAGVEGQDEVAVPPV</sequence>
<dbReference type="STRING" id="1223515.B842_03275"/>
<protein>
    <recommendedName>
        <fullName evidence="4">Minor tail protein</fullName>
    </recommendedName>
</protein>
<name>A0A0B5D8F9_9CORY</name>
<gene>
    <name evidence="2" type="ORF">B842_03275</name>
</gene>
<dbReference type="KEGG" id="chm:B842_03275"/>
<evidence type="ECO:0000256" key="1">
    <source>
        <dbReference type="SAM" id="MobiDB-lite"/>
    </source>
</evidence>
<evidence type="ECO:0000313" key="3">
    <source>
        <dbReference type="Proteomes" id="UP000031524"/>
    </source>
</evidence>
<dbReference type="EMBL" id="CP005286">
    <property type="protein sequence ID" value="AJE32508.1"/>
    <property type="molecule type" value="Genomic_DNA"/>
</dbReference>
<accession>A0A0B5D8F9</accession>
<keyword evidence="3" id="KW-1185">Reference proteome</keyword>
<feature type="region of interest" description="Disordered" evidence="1">
    <location>
        <begin position="362"/>
        <end position="389"/>
    </location>
</feature>
<dbReference type="OrthoDB" id="3524739at2"/>
<evidence type="ECO:0008006" key="4">
    <source>
        <dbReference type="Google" id="ProtNLM"/>
    </source>
</evidence>
<organism evidence="2 3">
    <name type="scientific">Corynebacterium humireducens NBRC 106098 = DSM 45392</name>
    <dbReference type="NCBI Taxonomy" id="1223515"/>
    <lineage>
        <taxon>Bacteria</taxon>
        <taxon>Bacillati</taxon>
        <taxon>Actinomycetota</taxon>
        <taxon>Actinomycetes</taxon>
        <taxon>Mycobacteriales</taxon>
        <taxon>Corynebacteriaceae</taxon>
        <taxon>Corynebacterium</taxon>
    </lineage>
</organism>
<proteinExistence type="predicted"/>
<evidence type="ECO:0000313" key="2">
    <source>
        <dbReference type="EMBL" id="AJE32508.1"/>
    </source>
</evidence>
<dbReference type="RefSeq" id="WP_040085187.1">
    <property type="nucleotide sequence ID" value="NZ_BCSU01000033.1"/>
</dbReference>
<dbReference type="HOGENOM" id="CLU_709241_0_0_11"/>